<dbReference type="GO" id="GO:0008750">
    <property type="term" value="F:proton-translocating NAD(P)+ transhydrogenase activity"/>
    <property type="evidence" value="ECO:0007669"/>
    <property type="project" value="UniProtKB-EC"/>
</dbReference>
<keyword evidence="6 13" id="KW-0812">Transmembrane</keyword>
<protein>
    <recommendedName>
        <fullName evidence="3">proton-translocating NAD(P)(+) transhydrogenase</fullName>
        <ecNumber evidence="3">7.1.1.1</ecNumber>
    </recommendedName>
</protein>
<evidence type="ECO:0000256" key="9">
    <source>
        <dbReference type="ARBA" id="ARBA00022989"/>
    </source>
</evidence>
<evidence type="ECO:0000256" key="2">
    <source>
        <dbReference type="ARBA" id="ARBA00004429"/>
    </source>
</evidence>
<comment type="caution">
    <text evidence="15">The sequence shown here is derived from an EMBL/GenBank/DDBJ whole genome shotgun (WGS) entry which is preliminary data.</text>
</comment>
<dbReference type="GO" id="GO:0005886">
    <property type="term" value="C:plasma membrane"/>
    <property type="evidence" value="ECO:0007669"/>
    <property type="project" value="UniProtKB-SubCell"/>
</dbReference>
<keyword evidence="5" id="KW-0997">Cell inner membrane</keyword>
<keyword evidence="10" id="KW-0520">NAD</keyword>
<evidence type="ECO:0000256" key="5">
    <source>
        <dbReference type="ARBA" id="ARBA00022519"/>
    </source>
</evidence>
<gene>
    <name evidence="15" type="ORF">K8089_01010</name>
</gene>
<feature type="transmembrane region" description="Helical" evidence="13">
    <location>
        <begin position="54"/>
        <end position="75"/>
    </location>
</feature>
<accession>A0A9X1QUF5</accession>
<dbReference type="Pfam" id="PF12769">
    <property type="entry name" value="PNTB_4TM"/>
    <property type="match status" value="1"/>
</dbReference>
<comment type="subcellular location">
    <subcellularLocation>
        <location evidence="2">Cell inner membrane</location>
        <topology evidence="2">Multi-pass membrane protein</topology>
    </subcellularLocation>
</comment>
<evidence type="ECO:0000259" key="14">
    <source>
        <dbReference type="Pfam" id="PF12769"/>
    </source>
</evidence>
<dbReference type="InterPro" id="IPR024605">
    <property type="entry name" value="NADP_transhyd_a_C"/>
</dbReference>
<keyword evidence="16" id="KW-1185">Reference proteome</keyword>
<keyword evidence="8" id="KW-1278">Translocase</keyword>
<keyword evidence="4" id="KW-1003">Cell membrane</keyword>
<dbReference type="GO" id="GO:0050661">
    <property type="term" value="F:NADP binding"/>
    <property type="evidence" value="ECO:0007669"/>
    <property type="project" value="TreeGrafter"/>
</dbReference>
<comment type="function">
    <text evidence="1">The transhydrogenation between NADH and NADP is coupled to respiration and ATP hydrolysis and functions as a proton pump across the membrane.</text>
</comment>
<dbReference type="PANTHER" id="PTHR10160:SF19">
    <property type="entry name" value="PROTON-TRANSLOCATING NAD(P)(+) TRANSHYDROGENASE"/>
    <property type="match status" value="1"/>
</dbReference>
<dbReference type="EMBL" id="JAIRBA010000001">
    <property type="protein sequence ID" value="MCG2417582.1"/>
    <property type="molecule type" value="Genomic_DNA"/>
</dbReference>
<dbReference type="Proteomes" id="UP001139461">
    <property type="component" value="Unassembled WGS sequence"/>
</dbReference>
<keyword evidence="9 13" id="KW-1133">Transmembrane helix</keyword>
<evidence type="ECO:0000256" key="4">
    <source>
        <dbReference type="ARBA" id="ARBA00022475"/>
    </source>
</evidence>
<keyword evidence="7" id="KW-0521">NADP</keyword>
<evidence type="ECO:0000256" key="3">
    <source>
        <dbReference type="ARBA" id="ARBA00012943"/>
    </source>
</evidence>
<evidence type="ECO:0000313" key="16">
    <source>
        <dbReference type="Proteomes" id="UP001139461"/>
    </source>
</evidence>
<evidence type="ECO:0000256" key="12">
    <source>
        <dbReference type="ARBA" id="ARBA00048202"/>
    </source>
</evidence>
<dbReference type="RefSeq" id="WP_262913875.1">
    <property type="nucleotide sequence ID" value="NZ_JAIRBA010000001.1"/>
</dbReference>
<keyword evidence="11 13" id="KW-0472">Membrane</keyword>
<evidence type="ECO:0000313" key="15">
    <source>
        <dbReference type="EMBL" id="MCG2417582.1"/>
    </source>
</evidence>
<evidence type="ECO:0000256" key="6">
    <source>
        <dbReference type="ARBA" id="ARBA00022692"/>
    </source>
</evidence>
<feature type="domain" description="NAD(P) transhydrogenase alpha subunit C-terminal" evidence="14">
    <location>
        <begin position="26"/>
        <end position="110"/>
    </location>
</feature>
<comment type="catalytic activity">
    <reaction evidence="12">
        <text>NAD(+) + NADPH + H(+)(in) = NADH + NADP(+) + H(+)(out)</text>
        <dbReference type="Rhea" id="RHEA:47992"/>
        <dbReference type="ChEBI" id="CHEBI:15378"/>
        <dbReference type="ChEBI" id="CHEBI:57540"/>
        <dbReference type="ChEBI" id="CHEBI:57783"/>
        <dbReference type="ChEBI" id="CHEBI:57945"/>
        <dbReference type="ChEBI" id="CHEBI:58349"/>
        <dbReference type="EC" id="7.1.1.1"/>
    </reaction>
</comment>
<dbReference type="PANTHER" id="PTHR10160">
    <property type="entry name" value="NAD(P) TRANSHYDROGENASE"/>
    <property type="match status" value="1"/>
</dbReference>
<evidence type="ECO:0000256" key="1">
    <source>
        <dbReference type="ARBA" id="ARBA00003943"/>
    </source>
</evidence>
<evidence type="ECO:0000256" key="11">
    <source>
        <dbReference type="ARBA" id="ARBA00023136"/>
    </source>
</evidence>
<reference evidence="15" key="1">
    <citation type="submission" date="2021-09" db="EMBL/GenBank/DDBJ databases">
        <title>Genome of Aequorivita sp. strain F47161.</title>
        <authorList>
            <person name="Wang Y."/>
        </authorList>
    </citation>
    <scope>NUCLEOTIDE SEQUENCE</scope>
    <source>
        <strain evidence="15">F47161</strain>
    </source>
</reference>
<dbReference type="AlphaFoldDB" id="A0A9X1QUF5"/>
<proteinExistence type="predicted"/>
<feature type="transmembrane region" description="Helical" evidence="13">
    <location>
        <begin position="81"/>
        <end position="103"/>
    </location>
</feature>
<organism evidence="15 16">
    <name type="scientific">Aequorivita vitellina</name>
    <dbReference type="NCBI Taxonomy" id="2874475"/>
    <lineage>
        <taxon>Bacteria</taxon>
        <taxon>Pseudomonadati</taxon>
        <taxon>Bacteroidota</taxon>
        <taxon>Flavobacteriia</taxon>
        <taxon>Flavobacteriales</taxon>
        <taxon>Flavobacteriaceae</taxon>
        <taxon>Aequorivita</taxon>
    </lineage>
</organism>
<name>A0A9X1QUF5_9FLAO</name>
<evidence type="ECO:0000256" key="8">
    <source>
        <dbReference type="ARBA" id="ARBA00022967"/>
    </source>
</evidence>
<evidence type="ECO:0000256" key="10">
    <source>
        <dbReference type="ARBA" id="ARBA00023027"/>
    </source>
</evidence>
<evidence type="ECO:0000256" key="7">
    <source>
        <dbReference type="ARBA" id="ARBA00022857"/>
    </source>
</evidence>
<feature type="transmembrane region" description="Helical" evidence="13">
    <location>
        <begin position="26"/>
        <end position="47"/>
    </location>
</feature>
<dbReference type="GO" id="GO:0006740">
    <property type="term" value="P:NADPH regeneration"/>
    <property type="evidence" value="ECO:0007669"/>
    <property type="project" value="TreeGrafter"/>
</dbReference>
<evidence type="ECO:0000256" key="13">
    <source>
        <dbReference type="SAM" id="Phobius"/>
    </source>
</evidence>
<sequence>MDASTFYKSTTTSLSMDFINQHIQEIYFVIFCVFIGIEVIANVPAILHTPLMSGANAISGVILVGAIIVMLRVPADDYLNLTLGGIAVFLGTLNISGGFFVTGRMLKMFSPKK</sequence>
<dbReference type="EC" id="7.1.1.1" evidence="3"/>